<keyword evidence="2" id="KW-0732">Signal</keyword>
<feature type="region of interest" description="Disordered" evidence="1">
    <location>
        <begin position="23"/>
        <end position="58"/>
    </location>
</feature>
<feature type="signal peptide" evidence="2">
    <location>
        <begin position="1"/>
        <end position="16"/>
    </location>
</feature>
<feature type="chain" id="PRO_5041203562" description="Fungal-type protein kinase domain-containing protein" evidence="2">
    <location>
        <begin position="17"/>
        <end position="245"/>
    </location>
</feature>
<name>A0AA38UEA1_9AGAR</name>
<comment type="caution">
    <text evidence="3">The sequence shown here is derived from an EMBL/GenBank/DDBJ whole genome shotgun (WGS) entry which is preliminary data.</text>
</comment>
<gene>
    <name evidence="3" type="ORF">F5878DRAFT_644816</name>
</gene>
<evidence type="ECO:0000256" key="2">
    <source>
        <dbReference type="SAM" id="SignalP"/>
    </source>
</evidence>
<keyword evidence="4" id="KW-1185">Reference proteome</keyword>
<dbReference type="EMBL" id="MU806479">
    <property type="protein sequence ID" value="KAJ3834842.1"/>
    <property type="molecule type" value="Genomic_DNA"/>
</dbReference>
<feature type="compositionally biased region" description="Polar residues" evidence="1">
    <location>
        <begin position="29"/>
        <end position="46"/>
    </location>
</feature>
<evidence type="ECO:0000313" key="4">
    <source>
        <dbReference type="Proteomes" id="UP001163846"/>
    </source>
</evidence>
<evidence type="ECO:0008006" key="5">
    <source>
        <dbReference type="Google" id="ProtNLM"/>
    </source>
</evidence>
<accession>A0AA38UEA1</accession>
<proteinExistence type="predicted"/>
<organism evidence="3 4">
    <name type="scientific">Lentinula raphanica</name>
    <dbReference type="NCBI Taxonomy" id="153919"/>
    <lineage>
        <taxon>Eukaryota</taxon>
        <taxon>Fungi</taxon>
        <taxon>Dikarya</taxon>
        <taxon>Basidiomycota</taxon>
        <taxon>Agaricomycotina</taxon>
        <taxon>Agaricomycetes</taxon>
        <taxon>Agaricomycetidae</taxon>
        <taxon>Agaricales</taxon>
        <taxon>Marasmiineae</taxon>
        <taxon>Omphalotaceae</taxon>
        <taxon>Lentinula</taxon>
    </lineage>
</organism>
<evidence type="ECO:0000256" key="1">
    <source>
        <dbReference type="SAM" id="MobiDB-lite"/>
    </source>
</evidence>
<reference evidence="3" key="1">
    <citation type="submission" date="2022-08" db="EMBL/GenBank/DDBJ databases">
        <authorList>
            <consortium name="DOE Joint Genome Institute"/>
            <person name="Min B."/>
            <person name="Riley R."/>
            <person name="Sierra-Patev S."/>
            <person name="Naranjo-Ortiz M."/>
            <person name="Looney B."/>
            <person name="Konkel Z."/>
            <person name="Slot J.C."/>
            <person name="Sakamoto Y."/>
            <person name="Steenwyk J.L."/>
            <person name="Rokas A."/>
            <person name="Carro J."/>
            <person name="Camarero S."/>
            <person name="Ferreira P."/>
            <person name="Molpeceres G."/>
            <person name="Ruiz-Duenas F.J."/>
            <person name="Serrano A."/>
            <person name="Henrissat B."/>
            <person name="Drula E."/>
            <person name="Hughes K.W."/>
            <person name="Mata J.L."/>
            <person name="Ishikawa N.K."/>
            <person name="Vargas-Isla R."/>
            <person name="Ushijima S."/>
            <person name="Smith C.A."/>
            <person name="Ahrendt S."/>
            <person name="Andreopoulos W."/>
            <person name="He G."/>
            <person name="Labutti K."/>
            <person name="Lipzen A."/>
            <person name="Ng V."/>
            <person name="Sandor L."/>
            <person name="Barry K."/>
            <person name="Martinez A.T."/>
            <person name="Xiao Y."/>
            <person name="Gibbons J.G."/>
            <person name="Terashima K."/>
            <person name="Hibbett D.S."/>
            <person name="Grigoriev I.V."/>
        </authorList>
    </citation>
    <scope>NUCLEOTIDE SEQUENCE</scope>
    <source>
        <strain evidence="3">TFB9207</strain>
    </source>
</reference>
<dbReference type="Proteomes" id="UP001163846">
    <property type="component" value="Unassembled WGS sequence"/>
</dbReference>
<sequence>MTMLFVTLSGMISVLALPTMRDENDHSHGVQSQAQGPRKTLLNSRSDPPDQRLPMDQDGALLHPSTDIHLGPGDSAFLQVLKLNFISAWKEFMAMFTNLVKKIKNAEVLSFGEKLDRLKDFDWFWSSIDPMTHQDELRNSGTVCAKLERKKLVNAYLILLYKITDVVAQIRWIKQTPTYRRNNKVKSTCDESIKQVEESIRVVEEAKGLRVSQSASPEQWLVLEPDDMIVLGLADPREQFDGYER</sequence>
<dbReference type="AlphaFoldDB" id="A0AA38UEA1"/>
<evidence type="ECO:0000313" key="3">
    <source>
        <dbReference type="EMBL" id="KAJ3834842.1"/>
    </source>
</evidence>
<protein>
    <recommendedName>
        <fullName evidence="5">Fungal-type protein kinase domain-containing protein</fullName>
    </recommendedName>
</protein>